<protein>
    <recommendedName>
        <fullName evidence="5">Coth protein-domain-containing protein</fullName>
    </recommendedName>
</protein>
<evidence type="ECO:0000313" key="4">
    <source>
        <dbReference type="Proteomes" id="UP000078561"/>
    </source>
</evidence>
<dbReference type="InParanoid" id="A0A163V644"/>
<name>A0A163V644_ABSGL</name>
<dbReference type="InterPro" id="IPR014867">
    <property type="entry name" value="Spore_coat_CotH_CotH2/3/7"/>
</dbReference>
<reference evidence="3" key="1">
    <citation type="submission" date="2016-04" db="EMBL/GenBank/DDBJ databases">
        <authorList>
            <person name="Evans L.H."/>
            <person name="Alamgir A."/>
            <person name="Owens N."/>
            <person name="Weber N.D."/>
            <person name="Virtaneva K."/>
            <person name="Barbian K."/>
            <person name="Babar A."/>
            <person name="Rosenke K."/>
        </authorList>
    </citation>
    <scope>NUCLEOTIDE SEQUENCE [LARGE SCALE GENOMIC DNA]</scope>
    <source>
        <strain evidence="3">CBS 101.48</strain>
    </source>
</reference>
<dbReference type="Pfam" id="PF08757">
    <property type="entry name" value="CotH"/>
    <property type="match status" value="1"/>
</dbReference>
<feature type="region of interest" description="Disordered" evidence="1">
    <location>
        <begin position="534"/>
        <end position="575"/>
    </location>
</feature>
<dbReference type="OMA" id="WMEQTND"/>
<evidence type="ECO:0008006" key="5">
    <source>
        <dbReference type="Google" id="ProtNLM"/>
    </source>
</evidence>
<dbReference type="STRING" id="4829.A0A163V644"/>
<evidence type="ECO:0000256" key="2">
    <source>
        <dbReference type="SAM" id="SignalP"/>
    </source>
</evidence>
<dbReference type="EMBL" id="LT552047">
    <property type="protein sequence ID" value="SAL98107.1"/>
    <property type="molecule type" value="Genomic_DNA"/>
</dbReference>
<organism evidence="3">
    <name type="scientific">Absidia glauca</name>
    <name type="common">Pin mould</name>
    <dbReference type="NCBI Taxonomy" id="4829"/>
    <lineage>
        <taxon>Eukaryota</taxon>
        <taxon>Fungi</taxon>
        <taxon>Fungi incertae sedis</taxon>
        <taxon>Mucoromycota</taxon>
        <taxon>Mucoromycotina</taxon>
        <taxon>Mucoromycetes</taxon>
        <taxon>Mucorales</taxon>
        <taxon>Cunninghamellaceae</taxon>
        <taxon>Absidia</taxon>
    </lineage>
</organism>
<dbReference type="Proteomes" id="UP000078561">
    <property type="component" value="Unassembled WGS sequence"/>
</dbReference>
<feature type="compositionally biased region" description="Low complexity" evidence="1">
    <location>
        <begin position="536"/>
        <end position="566"/>
    </location>
</feature>
<proteinExistence type="predicted"/>
<dbReference type="Gene3D" id="2.60.40.10">
    <property type="entry name" value="Immunoglobulins"/>
    <property type="match status" value="1"/>
</dbReference>
<accession>A0A163V644</accession>
<keyword evidence="4" id="KW-1185">Reference proteome</keyword>
<sequence>MKHSLAYIAFACLVAMSNAATVTFNVVAPGATDVQVSVNGQQTKLEAKDADVPLFSGQMDAPDKANYKYVVGGQAEAFDRTLEQGRTATRNDFYNRPVTYANIPQLPWPIKTNPQWTRGGDPTPLFDSNYIPSVFITGDAAQLDNLVKNVPKDMSSVKFTLVDAESVHSFNNVSFGIHGAGKKKNNAKQSWKWQLSGSDSLYNRNYFKIRHMEEDPTQMREKLYADVLKAMGTYGNEANMVRFFINGEGFGTFNLLDDVTQYSYINALFYAGKPPAEKGPLFDGASGASFNYSATGDYYSFTPNPEGPTSYDSLDDMCKAFSELNFQDDNAVNAFNKQLDIDSIVRFMVMEYLAGQWDGYWMEQTNDGAYQDPTDKKWYLLEQDFDATFGVNLDVPEGKEFVKVSYTAFPERYPGGILINNLLKNPGIKNTFETYLKDTVQILFNNVTLTNRVLAYHDFILPDLQWDRSIKQQSPGINFGWTFDQCTQNLFQGVTAATPDVGGAAWGLIEWIAAKSEAVAKEFSITITDKPVGVNGSTTTSPSGSASGNGGAAASSKPSSGAHASSDASTEGQTSAASTMMVPSALLLISASLVSSLM</sequence>
<keyword evidence="2" id="KW-0732">Signal</keyword>
<feature type="chain" id="PRO_5007846595" description="Coth protein-domain-containing protein" evidence="2">
    <location>
        <begin position="20"/>
        <end position="598"/>
    </location>
</feature>
<dbReference type="OrthoDB" id="2387105at2759"/>
<dbReference type="AlphaFoldDB" id="A0A163V644"/>
<gene>
    <name evidence="3" type="primary">ABSGL_03634.1 scaffold 4609</name>
</gene>
<dbReference type="InterPro" id="IPR013783">
    <property type="entry name" value="Ig-like_fold"/>
</dbReference>
<feature type="signal peptide" evidence="2">
    <location>
        <begin position="1"/>
        <end position="19"/>
    </location>
</feature>
<evidence type="ECO:0000256" key="1">
    <source>
        <dbReference type="SAM" id="MobiDB-lite"/>
    </source>
</evidence>
<evidence type="ECO:0000313" key="3">
    <source>
        <dbReference type="EMBL" id="SAL98107.1"/>
    </source>
</evidence>